<evidence type="ECO:0000256" key="1">
    <source>
        <dbReference type="ARBA" id="ARBA00004236"/>
    </source>
</evidence>
<keyword evidence="3" id="KW-0732">Signal</keyword>
<dbReference type="PANTHER" id="PTHR19433:SF111">
    <property type="entry name" value="T CELL RECEPTOR ALPHA VARIABLE 4"/>
    <property type="match status" value="1"/>
</dbReference>
<gene>
    <name evidence="9" type="primary">Trav4_0</name>
    <name evidence="9" type="ORF">CEYCYA_R05526</name>
</gene>
<feature type="domain" description="Immunoglobulin V-set" evidence="8">
    <location>
        <begin position="13"/>
        <end position="99"/>
    </location>
</feature>
<dbReference type="SUPFAM" id="SSF48726">
    <property type="entry name" value="Immunoglobulin"/>
    <property type="match status" value="1"/>
</dbReference>
<dbReference type="InterPro" id="IPR013106">
    <property type="entry name" value="Ig_V-set"/>
</dbReference>
<proteinExistence type="predicted"/>
<feature type="non-terminal residue" evidence="9">
    <location>
        <position position="1"/>
    </location>
</feature>
<evidence type="ECO:0000259" key="8">
    <source>
        <dbReference type="Pfam" id="PF07686"/>
    </source>
</evidence>
<keyword evidence="4" id="KW-0391">Immunity</keyword>
<dbReference type="InterPro" id="IPR013783">
    <property type="entry name" value="Ig-like_fold"/>
</dbReference>
<dbReference type="AlphaFoldDB" id="A0A7L4N837"/>
<sequence length="102" mass="10955">FSSAVSAVRAEVQQEPLVEITEGTSISINCSHPKIKSTELIYYYRQLPDRPLSFITFAHKGSKAVQSPAGSLSVAADRGSSALWLAHPRLGDAGVYYCALGD</sequence>
<protein>
    <submittedName>
        <fullName evidence="9">TVA4 protein</fullName>
    </submittedName>
</protein>
<evidence type="ECO:0000256" key="6">
    <source>
        <dbReference type="ARBA" id="ARBA00023157"/>
    </source>
</evidence>
<comment type="caution">
    <text evidence="9">The sequence shown here is derived from an EMBL/GenBank/DDBJ whole genome shotgun (WGS) entry which is preliminary data.</text>
</comment>
<organism evidence="9 10">
    <name type="scientific">Ceyx cyanopectus</name>
    <name type="common">Indigo-banded kingfisher</name>
    <dbReference type="NCBI Taxonomy" id="390723"/>
    <lineage>
        <taxon>Eukaryota</taxon>
        <taxon>Metazoa</taxon>
        <taxon>Chordata</taxon>
        <taxon>Craniata</taxon>
        <taxon>Vertebrata</taxon>
        <taxon>Euteleostomi</taxon>
        <taxon>Archelosauria</taxon>
        <taxon>Archosauria</taxon>
        <taxon>Dinosauria</taxon>
        <taxon>Saurischia</taxon>
        <taxon>Theropoda</taxon>
        <taxon>Coelurosauria</taxon>
        <taxon>Aves</taxon>
        <taxon>Neognathae</taxon>
        <taxon>Neoaves</taxon>
        <taxon>Telluraves</taxon>
        <taxon>Coraciimorphae</taxon>
        <taxon>Coraciiformes</taxon>
        <taxon>Alcedinidae</taxon>
        <taxon>Ceyx</taxon>
    </lineage>
</organism>
<keyword evidence="6" id="KW-1015">Disulfide bond</keyword>
<accession>A0A7L4N837</accession>
<evidence type="ECO:0000256" key="5">
    <source>
        <dbReference type="ARBA" id="ARBA00023136"/>
    </source>
</evidence>
<name>A0A7L4N837_9AVES</name>
<dbReference type="Pfam" id="PF07686">
    <property type="entry name" value="V-set"/>
    <property type="match status" value="1"/>
</dbReference>
<evidence type="ECO:0000256" key="3">
    <source>
        <dbReference type="ARBA" id="ARBA00022729"/>
    </source>
</evidence>
<dbReference type="GO" id="GO:0002376">
    <property type="term" value="P:immune system process"/>
    <property type="evidence" value="ECO:0007669"/>
    <property type="project" value="UniProtKB-KW"/>
</dbReference>
<dbReference type="InterPro" id="IPR052051">
    <property type="entry name" value="TCR_complex_component"/>
</dbReference>
<dbReference type="OrthoDB" id="9631130at2759"/>
<feature type="non-terminal residue" evidence="9">
    <location>
        <position position="102"/>
    </location>
</feature>
<dbReference type="PANTHER" id="PTHR19433">
    <property type="entry name" value="T-CELL RECEPTOR ALPHA CHAIN V REGION-RELATED"/>
    <property type="match status" value="1"/>
</dbReference>
<comment type="subcellular location">
    <subcellularLocation>
        <location evidence="1">Cell membrane</location>
    </subcellularLocation>
</comment>
<dbReference type="EMBL" id="VYZU01044031">
    <property type="protein sequence ID" value="NXY86056.1"/>
    <property type="molecule type" value="Genomic_DNA"/>
</dbReference>
<evidence type="ECO:0000313" key="10">
    <source>
        <dbReference type="Proteomes" id="UP000586704"/>
    </source>
</evidence>
<dbReference type="InterPro" id="IPR036179">
    <property type="entry name" value="Ig-like_dom_sf"/>
</dbReference>
<keyword evidence="2" id="KW-1003">Cell membrane</keyword>
<dbReference type="Gene3D" id="2.60.40.10">
    <property type="entry name" value="Immunoglobulins"/>
    <property type="match status" value="1"/>
</dbReference>
<keyword evidence="5" id="KW-0472">Membrane</keyword>
<dbReference type="GO" id="GO:0009617">
    <property type="term" value="P:response to bacterium"/>
    <property type="evidence" value="ECO:0007669"/>
    <property type="project" value="TreeGrafter"/>
</dbReference>
<reference evidence="9 10" key="1">
    <citation type="submission" date="2020-02" db="EMBL/GenBank/DDBJ databases">
        <title>Bird 10,000 Genomes (B10K) Project - Family phase.</title>
        <authorList>
            <person name="Zhang G."/>
        </authorList>
    </citation>
    <scope>NUCLEOTIDE SEQUENCE [LARGE SCALE GENOMIC DNA]</scope>
    <source>
        <strain evidence="9">B10K-DU-013-51</strain>
        <tissue evidence="9">Mixed tissue sample</tissue>
    </source>
</reference>
<dbReference type="GO" id="GO:0005886">
    <property type="term" value="C:plasma membrane"/>
    <property type="evidence" value="ECO:0007669"/>
    <property type="project" value="UniProtKB-SubCell"/>
</dbReference>
<evidence type="ECO:0000313" key="9">
    <source>
        <dbReference type="EMBL" id="NXY86056.1"/>
    </source>
</evidence>
<evidence type="ECO:0000256" key="4">
    <source>
        <dbReference type="ARBA" id="ARBA00022859"/>
    </source>
</evidence>
<keyword evidence="10" id="KW-1185">Reference proteome</keyword>
<evidence type="ECO:0000256" key="2">
    <source>
        <dbReference type="ARBA" id="ARBA00022475"/>
    </source>
</evidence>
<keyword evidence="7" id="KW-0325">Glycoprotein</keyword>
<dbReference type="Proteomes" id="UP000586704">
    <property type="component" value="Unassembled WGS sequence"/>
</dbReference>
<evidence type="ECO:0000256" key="7">
    <source>
        <dbReference type="ARBA" id="ARBA00023180"/>
    </source>
</evidence>